<dbReference type="PANTHER" id="PTHR11229">
    <property type="entry name" value="50S RIBOSOMAL PROTEIN L3"/>
    <property type="match status" value="1"/>
</dbReference>
<dbReference type="STRING" id="7260.B4MJ76"/>
<dbReference type="GO" id="GO:0005762">
    <property type="term" value="C:mitochondrial large ribosomal subunit"/>
    <property type="evidence" value="ECO:0007669"/>
    <property type="project" value="TreeGrafter"/>
</dbReference>
<dbReference type="EMBL" id="CH963738">
    <property type="protein sequence ID" value="EDW72165.1"/>
    <property type="molecule type" value="Genomic_DNA"/>
</dbReference>
<dbReference type="InterPro" id="IPR019927">
    <property type="entry name" value="Ribosomal_uL3_bac/org-type"/>
</dbReference>
<dbReference type="FunFam" id="2.40.30.10:FF:000049">
    <property type="entry name" value="39S ribosomal protein L3, mitochondrial"/>
    <property type="match status" value="1"/>
</dbReference>
<dbReference type="NCBIfam" id="TIGR03625">
    <property type="entry name" value="L3_bact"/>
    <property type="match status" value="1"/>
</dbReference>
<dbReference type="PANTHER" id="PTHR11229:SF8">
    <property type="entry name" value="LARGE RIBOSOMAL SUBUNIT PROTEIN UL3M"/>
    <property type="match status" value="1"/>
</dbReference>
<sequence>MLRTVIGDLARLRLSSSSSSNSCVLVTQVREKGHLSRPRLRNPHWFLRKERSQTDDYVTAENRNFVKEVVHETYGSPALIKGVQTYEQKLIRTPIEKPSVDAEPWTPKVRRCGVIARKIGQYPLWLKNGERVRTTLLQIVDNHVIKYTPPEEYQPSHRPSVHNLHKYGCLLVGAESTNPALLTKEYCGIFRDSGVMPKKNVARFIVSPQAALAPGTPLNVGHFRVGEFVDVRGKTVDHGFQGVVKRHGFKGMPASHGVTKTHRRAGNIGGGGEKGRVWPGTKMPGHMGNRWRISKGLRIWRINTKYNVMWVQGSAVPGSTNGLIYIYDTILPLRKPKEAPPFPTLYEDDAAALPEDIWYDQVHDFKDETITYKPE</sequence>
<dbReference type="GO" id="GO:0003735">
    <property type="term" value="F:structural constituent of ribosome"/>
    <property type="evidence" value="ECO:0007669"/>
    <property type="project" value="InterPro"/>
</dbReference>
<dbReference type="GO" id="GO:0006412">
    <property type="term" value="P:translation"/>
    <property type="evidence" value="ECO:0007669"/>
    <property type="project" value="InterPro"/>
</dbReference>
<comment type="similarity">
    <text evidence="1">Belongs to the universal ribosomal protein uL3 family.</text>
</comment>
<dbReference type="InParanoid" id="B4MJ76"/>
<accession>B4MJ76</accession>
<dbReference type="AlphaFoldDB" id="B4MJ76"/>
<dbReference type="OrthoDB" id="274683at2759"/>
<evidence type="ECO:0000256" key="1">
    <source>
        <dbReference type="ARBA" id="ARBA00006540"/>
    </source>
</evidence>
<keyword evidence="3" id="KW-0687">Ribonucleoprotein</keyword>
<keyword evidence="2" id="KW-0689">Ribosomal protein</keyword>
<dbReference type="InterPro" id="IPR000597">
    <property type="entry name" value="Ribosomal_uL3"/>
</dbReference>
<evidence type="ECO:0000256" key="6">
    <source>
        <dbReference type="SAM" id="MobiDB-lite"/>
    </source>
</evidence>
<reference evidence="7 8" key="1">
    <citation type="journal article" date="2007" name="Nature">
        <title>Evolution of genes and genomes on the Drosophila phylogeny.</title>
        <authorList>
            <consortium name="Drosophila 12 Genomes Consortium"/>
            <person name="Clark A.G."/>
            <person name="Eisen M.B."/>
            <person name="Smith D.R."/>
            <person name="Bergman C.M."/>
            <person name="Oliver B."/>
            <person name="Markow T.A."/>
            <person name="Kaufman T.C."/>
            <person name="Kellis M."/>
            <person name="Gelbart W."/>
            <person name="Iyer V.N."/>
            <person name="Pollard D.A."/>
            <person name="Sackton T.B."/>
            <person name="Larracuente A.M."/>
            <person name="Singh N.D."/>
            <person name="Abad J.P."/>
            <person name="Abt D.N."/>
            <person name="Adryan B."/>
            <person name="Aguade M."/>
            <person name="Akashi H."/>
            <person name="Anderson W.W."/>
            <person name="Aquadro C.F."/>
            <person name="Ardell D.H."/>
            <person name="Arguello R."/>
            <person name="Artieri C.G."/>
            <person name="Barbash D.A."/>
            <person name="Barker D."/>
            <person name="Barsanti P."/>
            <person name="Batterham P."/>
            <person name="Batzoglou S."/>
            <person name="Begun D."/>
            <person name="Bhutkar A."/>
            <person name="Blanco E."/>
            <person name="Bosak S.A."/>
            <person name="Bradley R.K."/>
            <person name="Brand A.D."/>
            <person name="Brent M.R."/>
            <person name="Brooks A.N."/>
            <person name="Brown R.H."/>
            <person name="Butlin R.K."/>
            <person name="Caggese C."/>
            <person name="Calvi B.R."/>
            <person name="Bernardo de Carvalho A."/>
            <person name="Caspi A."/>
            <person name="Castrezana S."/>
            <person name="Celniker S.E."/>
            <person name="Chang J.L."/>
            <person name="Chapple C."/>
            <person name="Chatterji S."/>
            <person name="Chinwalla A."/>
            <person name="Civetta A."/>
            <person name="Clifton S.W."/>
            <person name="Comeron J.M."/>
            <person name="Costello J.C."/>
            <person name="Coyne J.A."/>
            <person name="Daub J."/>
            <person name="David R.G."/>
            <person name="Delcher A.L."/>
            <person name="Delehaunty K."/>
            <person name="Do C.B."/>
            <person name="Ebling H."/>
            <person name="Edwards K."/>
            <person name="Eickbush T."/>
            <person name="Evans J.D."/>
            <person name="Filipski A."/>
            <person name="Findeiss S."/>
            <person name="Freyhult E."/>
            <person name="Fulton L."/>
            <person name="Fulton R."/>
            <person name="Garcia A.C."/>
            <person name="Gardiner A."/>
            <person name="Garfield D.A."/>
            <person name="Garvin B.E."/>
            <person name="Gibson G."/>
            <person name="Gilbert D."/>
            <person name="Gnerre S."/>
            <person name="Godfrey J."/>
            <person name="Good R."/>
            <person name="Gotea V."/>
            <person name="Gravely B."/>
            <person name="Greenberg A.J."/>
            <person name="Griffiths-Jones S."/>
            <person name="Gross S."/>
            <person name="Guigo R."/>
            <person name="Gustafson E.A."/>
            <person name="Haerty W."/>
            <person name="Hahn M.W."/>
            <person name="Halligan D.L."/>
            <person name="Halpern A.L."/>
            <person name="Halter G.M."/>
            <person name="Han M.V."/>
            <person name="Heger A."/>
            <person name="Hillier L."/>
            <person name="Hinrichs A.S."/>
            <person name="Holmes I."/>
            <person name="Hoskins R.A."/>
            <person name="Hubisz M.J."/>
            <person name="Hultmark D."/>
            <person name="Huntley M.A."/>
            <person name="Jaffe D.B."/>
            <person name="Jagadeeshan S."/>
            <person name="Jeck W.R."/>
            <person name="Johnson J."/>
            <person name="Jones C.D."/>
            <person name="Jordan W.C."/>
            <person name="Karpen G.H."/>
            <person name="Kataoka E."/>
            <person name="Keightley P.D."/>
            <person name="Kheradpour P."/>
            <person name="Kirkness E.F."/>
            <person name="Koerich L.B."/>
            <person name="Kristiansen K."/>
            <person name="Kudrna D."/>
            <person name="Kulathinal R.J."/>
            <person name="Kumar S."/>
            <person name="Kwok R."/>
            <person name="Lander E."/>
            <person name="Langley C.H."/>
            <person name="Lapoint R."/>
            <person name="Lazzaro B.P."/>
            <person name="Lee S.J."/>
            <person name="Levesque L."/>
            <person name="Li R."/>
            <person name="Lin C.F."/>
            <person name="Lin M.F."/>
            <person name="Lindblad-Toh K."/>
            <person name="Llopart A."/>
            <person name="Long M."/>
            <person name="Low L."/>
            <person name="Lozovsky E."/>
            <person name="Lu J."/>
            <person name="Luo M."/>
            <person name="Machado C.A."/>
            <person name="Makalowski W."/>
            <person name="Marzo M."/>
            <person name="Matsuda M."/>
            <person name="Matzkin L."/>
            <person name="McAllister B."/>
            <person name="McBride C.S."/>
            <person name="McKernan B."/>
            <person name="McKernan K."/>
            <person name="Mendez-Lago M."/>
            <person name="Minx P."/>
            <person name="Mollenhauer M.U."/>
            <person name="Montooth K."/>
            <person name="Mount S.M."/>
            <person name="Mu X."/>
            <person name="Myers E."/>
            <person name="Negre B."/>
            <person name="Newfeld S."/>
            <person name="Nielsen R."/>
            <person name="Noor M.A."/>
            <person name="O'Grady P."/>
            <person name="Pachter L."/>
            <person name="Papaceit M."/>
            <person name="Parisi M.J."/>
            <person name="Parisi M."/>
            <person name="Parts L."/>
            <person name="Pedersen J.S."/>
            <person name="Pesole G."/>
            <person name="Phillippy A.M."/>
            <person name="Ponting C.P."/>
            <person name="Pop M."/>
            <person name="Porcelli D."/>
            <person name="Powell J.R."/>
            <person name="Prohaska S."/>
            <person name="Pruitt K."/>
            <person name="Puig M."/>
            <person name="Quesneville H."/>
            <person name="Ram K.R."/>
            <person name="Rand D."/>
            <person name="Rasmussen M.D."/>
            <person name="Reed L.K."/>
            <person name="Reenan R."/>
            <person name="Reily A."/>
            <person name="Remington K.A."/>
            <person name="Rieger T.T."/>
            <person name="Ritchie M.G."/>
            <person name="Robin C."/>
            <person name="Rogers Y.H."/>
            <person name="Rohde C."/>
            <person name="Rozas J."/>
            <person name="Rubenfield M.J."/>
            <person name="Ruiz A."/>
            <person name="Russo S."/>
            <person name="Salzberg S.L."/>
            <person name="Sanchez-Gracia A."/>
            <person name="Saranga D.J."/>
            <person name="Sato H."/>
            <person name="Schaeffer S.W."/>
            <person name="Schatz M.C."/>
            <person name="Schlenke T."/>
            <person name="Schwartz R."/>
            <person name="Segarra C."/>
            <person name="Singh R.S."/>
            <person name="Sirot L."/>
            <person name="Sirota M."/>
            <person name="Sisneros N.B."/>
            <person name="Smith C.D."/>
            <person name="Smith T.F."/>
            <person name="Spieth J."/>
            <person name="Stage D.E."/>
            <person name="Stark A."/>
            <person name="Stephan W."/>
            <person name="Strausberg R.L."/>
            <person name="Strempel S."/>
            <person name="Sturgill D."/>
            <person name="Sutton G."/>
            <person name="Sutton G.G."/>
            <person name="Tao W."/>
            <person name="Teichmann S."/>
            <person name="Tobari Y.N."/>
            <person name="Tomimura Y."/>
            <person name="Tsolas J.M."/>
            <person name="Valente V.L."/>
            <person name="Venter E."/>
            <person name="Venter J.C."/>
            <person name="Vicario S."/>
            <person name="Vieira F.G."/>
            <person name="Vilella A.J."/>
            <person name="Villasante A."/>
            <person name="Walenz B."/>
            <person name="Wang J."/>
            <person name="Wasserman M."/>
            <person name="Watts T."/>
            <person name="Wilson D."/>
            <person name="Wilson R.K."/>
            <person name="Wing R.A."/>
            <person name="Wolfner M.F."/>
            <person name="Wong A."/>
            <person name="Wong G.K."/>
            <person name="Wu C.I."/>
            <person name="Wu G."/>
            <person name="Yamamoto D."/>
            <person name="Yang H.P."/>
            <person name="Yang S.P."/>
            <person name="Yorke J.A."/>
            <person name="Yoshida K."/>
            <person name="Zdobnov E."/>
            <person name="Zhang P."/>
            <person name="Zhang Y."/>
            <person name="Zimin A.V."/>
            <person name="Baldwin J."/>
            <person name="Abdouelleil A."/>
            <person name="Abdulkadir J."/>
            <person name="Abebe A."/>
            <person name="Abera B."/>
            <person name="Abreu J."/>
            <person name="Acer S.C."/>
            <person name="Aftuck L."/>
            <person name="Alexander A."/>
            <person name="An P."/>
            <person name="Anderson E."/>
            <person name="Anderson S."/>
            <person name="Arachi H."/>
            <person name="Azer M."/>
            <person name="Bachantsang P."/>
            <person name="Barry A."/>
            <person name="Bayul T."/>
            <person name="Berlin A."/>
            <person name="Bessette D."/>
            <person name="Bloom T."/>
            <person name="Blye J."/>
            <person name="Boguslavskiy L."/>
            <person name="Bonnet C."/>
            <person name="Boukhgalter B."/>
            <person name="Bourzgui I."/>
            <person name="Brown A."/>
            <person name="Cahill P."/>
            <person name="Channer S."/>
            <person name="Cheshatsang Y."/>
            <person name="Chuda L."/>
            <person name="Citroen M."/>
            <person name="Collymore A."/>
            <person name="Cooke P."/>
            <person name="Costello M."/>
            <person name="D'Aco K."/>
            <person name="Daza R."/>
            <person name="De Haan G."/>
            <person name="DeGray S."/>
            <person name="DeMaso C."/>
            <person name="Dhargay N."/>
            <person name="Dooley K."/>
            <person name="Dooley E."/>
            <person name="Doricent M."/>
            <person name="Dorje P."/>
            <person name="Dorjee K."/>
            <person name="Dupes A."/>
            <person name="Elong R."/>
            <person name="Falk J."/>
            <person name="Farina A."/>
            <person name="Faro S."/>
            <person name="Ferguson D."/>
            <person name="Fisher S."/>
            <person name="Foley C.D."/>
            <person name="Franke A."/>
            <person name="Friedrich D."/>
            <person name="Gadbois L."/>
            <person name="Gearin G."/>
            <person name="Gearin C.R."/>
            <person name="Giannoukos G."/>
            <person name="Goode T."/>
            <person name="Graham J."/>
            <person name="Grandbois E."/>
            <person name="Grewal S."/>
            <person name="Gyaltsen K."/>
            <person name="Hafez N."/>
            <person name="Hagos B."/>
            <person name="Hall J."/>
            <person name="Henson C."/>
            <person name="Hollinger A."/>
            <person name="Honan T."/>
            <person name="Huard M.D."/>
            <person name="Hughes L."/>
            <person name="Hurhula B."/>
            <person name="Husby M.E."/>
            <person name="Kamat A."/>
            <person name="Kanga B."/>
            <person name="Kashin S."/>
            <person name="Khazanovich D."/>
            <person name="Kisner P."/>
            <person name="Lance K."/>
            <person name="Lara M."/>
            <person name="Lee W."/>
            <person name="Lennon N."/>
            <person name="Letendre F."/>
            <person name="LeVine R."/>
            <person name="Lipovsky A."/>
            <person name="Liu X."/>
            <person name="Liu J."/>
            <person name="Liu S."/>
            <person name="Lokyitsang T."/>
            <person name="Lokyitsang Y."/>
            <person name="Lubonja R."/>
            <person name="Lui A."/>
            <person name="MacDonald P."/>
            <person name="Magnisalis V."/>
            <person name="Maru K."/>
            <person name="Matthews C."/>
            <person name="McCusker W."/>
            <person name="McDonough S."/>
            <person name="Mehta T."/>
            <person name="Meldrim J."/>
            <person name="Meneus L."/>
            <person name="Mihai O."/>
            <person name="Mihalev A."/>
            <person name="Mihova T."/>
            <person name="Mittelman R."/>
            <person name="Mlenga V."/>
            <person name="Montmayeur A."/>
            <person name="Mulrain L."/>
            <person name="Navidi A."/>
            <person name="Naylor J."/>
            <person name="Negash T."/>
            <person name="Nguyen T."/>
            <person name="Nguyen N."/>
            <person name="Nicol R."/>
            <person name="Norbu C."/>
            <person name="Norbu N."/>
            <person name="Novod N."/>
            <person name="O'Neill B."/>
            <person name="Osman S."/>
            <person name="Markiewicz E."/>
            <person name="Oyono O.L."/>
            <person name="Patti C."/>
            <person name="Phunkhang P."/>
            <person name="Pierre F."/>
            <person name="Priest M."/>
            <person name="Raghuraman S."/>
            <person name="Rege F."/>
            <person name="Reyes R."/>
            <person name="Rise C."/>
            <person name="Rogov P."/>
            <person name="Ross K."/>
            <person name="Ryan E."/>
            <person name="Settipalli S."/>
            <person name="Shea T."/>
            <person name="Sherpa N."/>
            <person name="Shi L."/>
            <person name="Shih D."/>
            <person name="Sparrow T."/>
            <person name="Spaulding J."/>
            <person name="Stalker J."/>
            <person name="Stange-Thomann N."/>
            <person name="Stavropoulos S."/>
            <person name="Stone C."/>
            <person name="Strader C."/>
            <person name="Tesfaye S."/>
            <person name="Thomson T."/>
            <person name="Thoulutsang Y."/>
            <person name="Thoulutsang D."/>
            <person name="Topham K."/>
            <person name="Topping I."/>
            <person name="Tsamla T."/>
            <person name="Vassiliev H."/>
            <person name="Vo A."/>
            <person name="Wangchuk T."/>
            <person name="Wangdi T."/>
            <person name="Weiand M."/>
            <person name="Wilkinson J."/>
            <person name="Wilson A."/>
            <person name="Yadav S."/>
            <person name="Young G."/>
            <person name="Yu Q."/>
            <person name="Zembek L."/>
            <person name="Zhong D."/>
            <person name="Zimmer A."/>
            <person name="Zwirko Z."/>
            <person name="Jaffe D.B."/>
            <person name="Alvarez P."/>
            <person name="Brockman W."/>
            <person name="Butler J."/>
            <person name="Chin C."/>
            <person name="Gnerre S."/>
            <person name="Grabherr M."/>
            <person name="Kleber M."/>
            <person name="Mauceli E."/>
            <person name="MacCallum I."/>
        </authorList>
    </citation>
    <scope>NUCLEOTIDE SEQUENCE [LARGE SCALE GENOMIC DNA]</scope>
    <source>
        <strain evidence="8">Tucson 14030-0811.24</strain>
    </source>
</reference>
<organism evidence="7 8">
    <name type="scientific">Drosophila willistoni</name>
    <name type="common">Fruit fly</name>
    <dbReference type="NCBI Taxonomy" id="7260"/>
    <lineage>
        <taxon>Eukaryota</taxon>
        <taxon>Metazoa</taxon>
        <taxon>Ecdysozoa</taxon>
        <taxon>Arthropoda</taxon>
        <taxon>Hexapoda</taxon>
        <taxon>Insecta</taxon>
        <taxon>Pterygota</taxon>
        <taxon>Neoptera</taxon>
        <taxon>Endopterygota</taxon>
        <taxon>Diptera</taxon>
        <taxon>Brachycera</taxon>
        <taxon>Muscomorpha</taxon>
        <taxon>Ephydroidea</taxon>
        <taxon>Drosophilidae</taxon>
        <taxon>Drosophila</taxon>
        <taxon>Sophophora</taxon>
    </lineage>
</organism>
<evidence type="ECO:0000313" key="7">
    <source>
        <dbReference type="EMBL" id="EDW72165.1"/>
    </source>
</evidence>
<dbReference type="eggNOG" id="KOG3141">
    <property type="taxonomic scope" value="Eukaryota"/>
</dbReference>
<dbReference type="OMA" id="IGIYPMW"/>
<dbReference type="HOGENOM" id="CLU_044142_1_1_1"/>
<evidence type="ECO:0000256" key="5">
    <source>
        <dbReference type="ARBA" id="ARBA00035396"/>
    </source>
</evidence>
<proteinExistence type="inferred from homology"/>
<dbReference type="KEGG" id="dwi:6638018"/>
<dbReference type="SUPFAM" id="SSF50447">
    <property type="entry name" value="Translation proteins"/>
    <property type="match status" value="1"/>
</dbReference>
<dbReference type="FunCoup" id="B4MJ76">
    <property type="interactions" value="1223"/>
</dbReference>
<dbReference type="Proteomes" id="UP000007798">
    <property type="component" value="Unassembled WGS sequence"/>
</dbReference>
<evidence type="ECO:0000256" key="3">
    <source>
        <dbReference type="ARBA" id="ARBA00023274"/>
    </source>
</evidence>
<protein>
    <recommendedName>
        <fullName evidence="4">Large ribosomal subunit protein uL3m</fullName>
    </recommendedName>
    <alternativeName>
        <fullName evidence="5">39S ribosomal protein L3, mitochondrial</fullName>
    </alternativeName>
</protein>
<evidence type="ECO:0000313" key="8">
    <source>
        <dbReference type="Proteomes" id="UP000007798"/>
    </source>
</evidence>
<gene>
    <name evidence="7" type="primary">Dwil\GK10341</name>
    <name evidence="7" type="ORF">Dwil_GK10341</name>
</gene>
<name>B4MJ76_DROWI</name>
<evidence type="ECO:0000256" key="4">
    <source>
        <dbReference type="ARBA" id="ARBA00035209"/>
    </source>
</evidence>
<dbReference type="SMR" id="B4MJ76"/>
<feature type="region of interest" description="Disordered" evidence="6">
    <location>
        <begin position="251"/>
        <end position="281"/>
    </location>
</feature>
<dbReference type="InterPro" id="IPR009000">
    <property type="entry name" value="Transl_B-barrel_sf"/>
</dbReference>
<evidence type="ECO:0000256" key="2">
    <source>
        <dbReference type="ARBA" id="ARBA00022980"/>
    </source>
</evidence>
<dbReference type="Gene3D" id="2.40.30.10">
    <property type="entry name" value="Translation factors"/>
    <property type="match status" value="2"/>
</dbReference>
<dbReference type="Pfam" id="PF00297">
    <property type="entry name" value="Ribosomal_L3"/>
    <property type="match status" value="1"/>
</dbReference>
<dbReference type="PhylomeDB" id="B4MJ76"/>
<keyword evidence="8" id="KW-1185">Reference proteome</keyword>